<feature type="chain" id="PRO_5040468594" evidence="7">
    <location>
        <begin position="24"/>
        <end position="419"/>
    </location>
</feature>
<keyword evidence="11" id="KW-1185">Reference proteome</keyword>
<protein>
    <submittedName>
        <fullName evidence="10">Intimal thickness receptor-related</fullName>
    </submittedName>
</protein>
<evidence type="ECO:0000256" key="2">
    <source>
        <dbReference type="ARBA" id="ARBA00022692"/>
    </source>
</evidence>
<keyword evidence="4 6" id="KW-0472">Membrane</keyword>
<dbReference type="GO" id="GO:0016020">
    <property type="term" value="C:membrane"/>
    <property type="evidence" value="ECO:0007669"/>
    <property type="project" value="UniProtKB-SubCell"/>
</dbReference>
<keyword evidence="5" id="KW-0325">Glycoprotein</keyword>
<feature type="transmembrane region" description="Helical" evidence="6">
    <location>
        <begin position="334"/>
        <end position="353"/>
    </location>
</feature>
<evidence type="ECO:0000259" key="9">
    <source>
        <dbReference type="Pfam" id="PF21892"/>
    </source>
</evidence>
<evidence type="ECO:0000313" key="10">
    <source>
        <dbReference type="EMBL" id="KAJ5072218.1"/>
    </source>
</evidence>
<proteinExistence type="predicted"/>
<feature type="transmembrane region" description="Helical" evidence="6">
    <location>
        <begin position="232"/>
        <end position="249"/>
    </location>
</feature>
<comment type="caution">
    <text evidence="10">The sequence shown here is derived from an EMBL/GenBank/DDBJ whole genome shotgun (WGS) entry which is preliminary data.</text>
</comment>
<dbReference type="Pfam" id="PF10192">
    <property type="entry name" value="GPR180-TMEM145_TM"/>
    <property type="match status" value="1"/>
</dbReference>
<keyword evidence="3 6" id="KW-1133">Transmembrane helix</keyword>
<dbReference type="EMBL" id="JAPDFW010000082">
    <property type="protein sequence ID" value="KAJ5072218.1"/>
    <property type="molecule type" value="Genomic_DNA"/>
</dbReference>
<feature type="signal peptide" evidence="7">
    <location>
        <begin position="1"/>
        <end position="23"/>
    </location>
</feature>
<dbReference type="InterPro" id="IPR019336">
    <property type="entry name" value="GPR180/TMEM145_TM"/>
</dbReference>
<dbReference type="AlphaFoldDB" id="A0A9Q0LIT7"/>
<evidence type="ECO:0000313" key="11">
    <source>
        <dbReference type="Proteomes" id="UP001149090"/>
    </source>
</evidence>
<feature type="transmembrane region" description="Helical" evidence="6">
    <location>
        <begin position="261"/>
        <end position="284"/>
    </location>
</feature>
<keyword evidence="7" id="KW-0732">Signal</keyword>
<keyword evidence="10" id="KW-0675">Receptor</keyword>
<evidence type="ECO:0000256" key="1">
    <source>
        <dbReference type="ARBA" id="ARBA00004141"/>
    </source>
</evidence>
<comment type="subcellular location">
    <subcellularLocation>
        <location evidence="1">Membrane</location>
        <topology evidence="1">Multi-pass membrane protein</topology>
    </subcellularLocation>
</comment>
<evidence type="ECO:0000256" key="5">
    <source>
        <dbReference type="ARBA" id="ARBA00023180"/>
    </source>
</evidence>
<dbReference type="InterPro" id="IPR047831">
    <property type="entry name" value="GPR180/TMEM145"/>
</dbReference>
<evidence type="ECO:0000259" key="8">
    <source>
        <dbReference type="Pfam" id="PF10192"/>
    </source>
</evidence>
<dbReference type="OMA" id="DHSCTEK"/>
<dbReference type="GO" id="GO:0007186">
    <property type="term" value="P:G protein-coupled receptor signaling pathway"/>
    <property type="evidence" value="ECO:0007669"/>
    <property type="project" value="InterPro"/>
</dbReference>
<accession>A0A9Q0LIT7</accession>
<evidence type="ECO:0000256" key="4">
    <source>
        <dbReference type="ARBA" id="ARBA00023136"/>
    </source>
</evidence>
<feature type="transmembrane region" description="Helical" evidence="6">
    <location>
        <begin position="187"/>
        <end position="212"/>
    </location>
</feature>
<organism evidence="10 11">
    <name type="scientific">Anaeramoeba ignava</name>
    <name type="common">Anaerobic marine amoeba</name>
    <dbReference type="NCBI Taxonomy" id="1746090"/>
    <lineage>
        <taxon>Eukaryota</taxon>
        <taxon>Metamonada</taxon>
        <taxon>Anaeramoebidae</taxon>
        <taxon>Anaeramoeba</taxon>
    </lineage>
</organism>
<dbReference type="OrthoDB" id="45670at2759"/>
<dbReference type="Pfam" id="PF21892">
    <property type="entry name" value="TMEM145_N"/>
    <property type="match status" value="1"/>
</dbReference>
<evidence type="ECO:0000256" key="7">
    <source>
        <dbReference type="SAM" id="SignalP"/>
    </source>
</evidence>
<dbReference type="Proteomes" id="UP001149090">
    <property type="component" value="Unassembled WGS sequence"/>
</dbReference>
<dbReference type="PANTHER" id="PTHR23252:SF24">
    <property type="entry name" value="TRANSMEMBRANE PROTEIN 145"/>
    <property type="match status" value="1"/>
</dbReference>
<dbReference type="PANTHER" id="PTHR23252">
    <property type="entry name" value="INTIMAL THICKNESS RECEPTOR-RELATED"/>
    <property type="match status" value="1"/>
</dbReference>
<feature type="transmembrane region" description="Helical" evidence="6">
    <location>
        <begin position="365"/>
        <end position="385"/>
    </location>
</feature>
<dbReference type="InterPro" id="IPR053880">
    <property type="entry name" value="GPR180-like_N"/>
</dbReference>
<keyword evidence="2 6" id="KW-0812">Transmembrane</keyword>
<gene>
    <name evidence="10" type="ORF">M0811_09598</name>
</gene>
<name>A0A9Q0LIT7_ANAIG</name>
<feature type="domain" description="GPR180/TMEM145 transmembrane" evidence="8">
    <location>
        <begin position="161"/>
        <end position="379"/>
    </location>
</feature>
<sequence>MFLLNFICFLFLLFLGFSMKLDSDFTSDKNWDFYTKFCFDQSSSNYGNFTWDITTDSVFYQFDFYDDSSNSWEDVYHSSDSCSTKSSKAIDISQIESKVPGFDEFLDISRPRFWYFAVSNCPNNRISLTHVDVHIWNSGASKLNKEFSCNEQGLVVMFLIFMIIFIIMLSIYTFESWKLFKEGNFHALARISFLALVFETVGLICVFAHFAAYANDGKGSFGLRVFGELLEVIASIILMLFVILVAKGWTISRSYISYKKVLFGVILVLLVLYIIMHIVGYLTMDRATTTYIWETTPGIMILVIRILILIWFIFEISNTFKIEKDFDKKKFYKVFGFIFGIWFISLPIIVSISSTVSNTYREKTATALFLIFEMFSYFIVIYLLWPAKTYHFFNIQAKTTEERMKLSKTETAERAFDEL</sequence>
<feature type="transmembrane region" description="Helical" evidence="6">
    <location>
        <begin position="154"/>
        <end position="175"/>
    </location>
</feature>
<feature type="domain" description="GPR180-like N-terminal" evidence="9">
    <location>
        <begin position="24"/>
        <end position="88"/>
    </location>
</feature>
<evidence type="ECO:0000256" key="3">
    <source>
        <dbReference type="ARBA" id="ARBA00022989"/>
    </source>
</evidence>
<feature type="transmembrane region" description="Helical" evidence="6">
    <location>
        <begin position="296"/>
        <end position="314"/>
    </location>
</feature>
<evidence type="ECO:0000256" key="6">
    <source>
        <dbReference type="SAM" id="Phobius"/>
    </source>
</evidence>
<reference evidence="10" key="1">
    <citation type="submission" date="2022-10" db="EMBL/GenBank/DDBJ databases">
        <title>Novel sulphate-reducing endosymbionts in the free-living metamonad Anaeramoeba.</title>
        <authorList>
            <person name="Jerlstrom-Hultqvist J."/>
            <person name="Cepicka I."/>
            <person name="Gallot-Lavallee L."/>
            <person name="Salas-Leiva D."/>
            <person name="Curtis B.A."/>
            <person name="Zahonova K."/>
            <person name="Pipaliya S."/>
            <person name="Dacks J."/>
            <person name="Roger A.J."/>
        </authorList>
    </citation>
    <scope>NUCLEOTIDE SEQUENCE</scope>
    <source>
        <strain evidence="10">BMAN</strain>
    </source>
</reference>
<dbReference type="GO" id="GO:0019236">
    <property type="term" value="P:response to pheromone"/>
    <property type="evidence" value="ECO:0007669"/>
    <property type="project" value="InterPro"/>
</dbReference>